<dbReference type="FunFam" id="3.40.1010.10:FF:000007">
    <property type="entry name" value="Ribosomal RNA small subunit methyltransferase I"/>
    <property type="match status" value="1"/>
</dbReference>
<keyword evidence="5 6" id="KW-0949">S-adenosyl-L-methionine</keyword>
<dbReference type="Pfam" id="PF00590">
    <property type="entry name" value="TP_methylase"/>
    <property type="match status" value="1"/>
</dbReference>
<keyword evidence="3 6" id="KW-0489">Methyltransferase</keyword>
<dbReference type="CDD" id="cd11648">
    <property type="entry name" value="RsmI"/>
    <property type="match status" value="1"/>
</dbReference>
<dbReference type="InterPro" id="IPR000878">
    <property type="entry name" value="4pyrrol_Mease"/>
</dbReference>
<dbReference type="Gene3D" id="3.40.1010.10">
    <property type="entry name" value="Cobalt-precorrin-4 Transmethylase, Domain 1"/>
    <property type="match status" value="1"/>
</dbReference>
<dbReference type="InterPro" id="IPR008189">
    <property type="entry name" value="rRNA_ssu_MeTfrase_I"/>
</dbReference>
<dbReference type="SUPFAM" id="SSF53790">
    <property type="entry name" value="Tetrapyrrole methylase"/>
    <property type="match status" value="1"/>
</dbReference>
<evidence type="ECO:0000256" key="4">
    <source>
        <dbReference type="ARBA" id="ARBA00022679"/>
    </source>
</evidence>
<feature type="domain" description="Tetrapyrrole methylase" evidence="7">
    <location>
        <begin position="4"/>
        <end position="199"/>
    </location>
</feature>
<dbReference type="Proteomes" id="UP000178377">
    <property type="component" value="Unassembled WGS sequence"/>
</dbReference>
<keyword evidence="4 6" id="KW-0808">Transferase</keyword>
<dbReference type="PANTHER" id="PTHR46111">
    <property type="entry name" value="RIBOSOMAL RNA SMALL SUBUNIT METHYLTRANSFERASE I"/>
    <property type="match status" value="1"/>
</dbReference>
<dbReference type="AlphaFoldDB" id="A0A1F5PEJ1"/>
<comment type="catalytic activity">
    <reaction evidence="6">
        <text>cytidine(1402) in 16S rRNA + S-adenosyl-L-methionine = 2'-O-methylcytidine(1402) in 16S rRNA + S-adenosyl-L-homocysteine + H(+)</text>
        <dbReference type="Rhea" id="RHEA:42924"/>
        <dbReference type="Rhea" id="RHEA-COMP:10285"/>
        <dbReference type="Rhea" id="RHEA-COMP:10286"/>
        <dbReference type="ChEBI" id="CHEBI:15378"/>
        <dbReference type="ChEBI" id="CHEBI:57856"/>
        <dbReference type="ChEBI" id="CHEBI:59789"/>
        <dbReference type="ChEBI" id="CHEBI:74495"/>
        <dbReference type="ChEBI" id="CHEBI:82748"/>
        <dbReference type="EC" id="2.1.1.198"/>
    </reaction>
</comment>
<dbReference type="InterPro" id="IPR014777">
    <property type="entry name" value="4pyrrole_Mease_sub1"/>
</dbReference>
<accession>A0A1F5PEJ1</accession>
<keyword evidence="2 6" id="KW-0698">rRNA processing</keyword>
<dbReference type="NCBIfam" id="TIGR00096">
    <property type="entry name" value="16S rRNA (cytidine(1402)-2'-O)-methyltransferase"/>
    <property type="match status" value="1"/>
</dbReference>
<evidence type="ECO:0000313" key="8">
    <source>
        <dbReference type="EMBL" id="OGE88343.1"/>
    </source>
</evidence>
<evidence type="ECO:0000256" key="5">
    <source>
        <dbReference type="ARBA" id="ARBA00022691"/>
    </source>
</evidence>
<evidence type="ECO:0000256" key="2">
    <source>
        <dbReference type="ARBA" id="ARBA00022552"/>
    </source>
</evidence>
<gene>
    <name evidence="6" type="primary">rsmI</name>
    <name evidence="8" type="ORF">A2722_03875</name>
</gene>
<dbReference type="EMBL" id="MFEO01000034">
    <property type="protein sequence ID" value="OGE88343.1"/>
    <property type="molecule type" value="Genomic_DNA"/>
</dbReference>
<dbReference type="GO" id="GO:0005737">
    <property type="term" value="C:cytoplasm"/>
    <property type="evidence" value="ECO:0007669"/>
    <property type="project" value="UniProtKB-SubCell"/>
</dbReference>
<evidence type="ECO:0000256" key="6">
    <source>
        <dbReference type="HAMAP-Rule" id="MF_01877"/>
    </source>
</evidence>
<dbReference type="PIRSF" id="PIRSF005917">
    <property type="entry name" value="MTase_YraL"/>
    <property type="match status" value="1"/>
</dbReference>
<comment type="caution">
    <text evidence="8">The sequence shown here is derived from an EMBL/GenBank/DDBJ whole genome shotgun (WGS) entry which is preliminary data.</text>
</comment>
<proteinExistence type="inferred from homology"/>
<dbReference type="STRING" id="1817828.A2722_03875"/>
<dbReference type="InterPro" id="IPR014776">
    <property type="entry name" value="4pyrrole_Mease_sub2"/>
</dbReference>
<protein>
    <recommendedName>
        <fullName evidence="6">Ribosomal RNA small subunit methyltransferase I</fullName>
        <ecNumber evidence="6">2.1.1.198</ecNumber>
    </recommendedName>
    <alternativeName>
        <fullName evidence="6">16S rRNA 2'-O-ribose C1402 methyltransferase</fullName>
    </alternativeName>
    <alternativeName>
        <fullName evidence="6">rRNA (cytidine-2'-O-)-methyltransferase RsmI</fullName>
    </alternativeName>
</protein>
<organism evidence="8 9">
    <name type="scientific">Candidatus Doudnabacteria bacterium RIFCSPHIGHO2_01_FULL_50_11</name>
    <dbReference type="NCBI Taxonomy" id="1817828"/>
    <lineage>
        <taxon>Bacteria</taxon>
        <taxon>Candidatus Doudnaibacteriota</taxon>
    </lineage>
</organism>
<dbReference type="PANTHER" id="PTHR46111:SF1">
    <property type="entry name" value="RIBOSOMAL RNA SMALL SUBUNIT METHYLTRANSFERASE I"/>
    <property type="match status" value="1"/>
</dbReference>
<keyword evidence="1 6" id="KW-0963">Cytoplasm</keyword>
<evidence type="ECO:0000256" key="1">
    <source>
        <dbReference type="ARBA" id="ARBA00022490"/>
    </source>
</evidence>
<dbReference type="EC" id="2.1.1.198" evidence="6"/>
<evidence type="ECO:0000313" key="9">
    <source>
        <dbReference type="Proteomes" id="UP000178377"/>
    </source>
</evidence>
<dbReference type="HAMAP" id="MF_01877">
    <property type="entry name" value="16SrRNA_methyltr_I"/>
    <property type="match status" value="1"/>
</dbReference>
<reference evidence="8 9" key="1">
    <citation type="journal article" date="2016" name="Nat. Commun.">
        <title>Thousands of microbial genomes shed light on interconnected biogeochemical processes in an aquifer system.</title>
        <authorList>
            <person name="Anantharaman K."/>
            <person name="Brown C.T."/>
            <person name="Hug L.A."/>
            <person name="Sharon I."/>
            <person name="Castelle C.J."/>
            <person name="Probst A.J."/>
            <person name="Thomas B.C."/>
            <person name="Singh A."/>
            <person name="Wilkins M.J."/>
            <person name="Karaoz U."/>
            <person name="Brodie E.L."/>
            <person name="Williams K.H."/>
            <person name="Hubbard S.S."/>
            <person name="Banfield J.F."/>
        </authorList>
    </citation>
    <scope>NUCLEOTIDE SEQUENCE [LARGE SCALE GENOMIC DNA]</scope>
</reference>
<dbReference type="Gene3D" id="3.30.950.10">
    <property type="entry name" value="Methyltransferase, Cobalt-precorrin-4 Transmethylase, Domain 2"/>
    <property type="match status" value="1"/>
</dbReference>
<evidence type="ECO:0000259" key="7">
    <source>
        <dbReference type="Pfam" id="PF00590"/>
    </source>
</evidence>
<sequence length="230" mass="25246">MTGKLYIVATPIGNLEDITLRALSVLKSVDLIACEDTRHTKILLDRHNIHRPLISYHQHSRLQNLTRILEALAAGQSVALVTDAGTPGISDPGNILVHDAVAAGIKVEPIPGPSALIALASVAGIAMDRFLFLGFLPHKKGRQTSIQQMMISKVPVIFYESTHRILKTLEALTGAPGLLVIGRELTKKFEEIVRGRPREVLEYFQTHETAGEFVVVYSPSDNNQDDIPFD</sequence>
<name>A0A1F5PEJ1_9BACT</name>
<comment type="subcellular location">
    <subcellularLocation>
        <location evidence="6">Cytoplasm</location>
    </subcellularLocation>
</comment>
<comment type="function">
    <text evidence="6">Catalyzes the 2'-O-methylation of the ribose of cytidine 1402 (C1402) in 16S rRNA.</text>
</comment>
<dbReference type="InterPro" id="IPR035996">
    <property type="entry name" value="4pyrrol_Methylase_sf"/>
</dbReference>
<comment type="similarity">
    <text evidence="6">Belongs to the methyltransferase superfamily. RsmI family.</text>
</comment>
<evidence type="ECO:0000256" key="3">
    <source>
        <dbReference type="ARBA" id="ARBA00022603"/>
    </source>
</evidence>
<dbReference type="GO" id="GO:0070677">
    <property type="term" value="F:rRNA (cytosine-2'-O-)-methyltransferase activity"/>
    <property type="evidence" value="ECO:0007669"/>
    <property type="project" value="UniProtKB-UniRule"/>
</dbReference>